<keyword evidence="3" id="KW-1185">Reference proteome</keyword>
<dbReference type="OrthoDB" id="3664114at2759"/>
<sequence length="121" mass="13303">MQFSTAIAALVLAAVGTQAAPVIEERQVNTIYARYFGGGGCQGPWLEDYVFVEGDNPTACVNNNLNLQYGSIFYDPHTTVRTLRVFNSPDCQETGTGVTFYDVKPTDVGCRAGQFKSYRFL</sequence>
<name>A0A6A5XSN5_9PLEO</name>
<dbReference type="Proteomes" id="UP000799778">
    <property type="component" value="Unassembled WGS sequence"/>
</dbReference>
<evidence type="ECO:0000313" key="2">
    <source>
        <dbReference type="EMBL" id="KAF2015761.1"/>
    </source>
</evidence>
<feature type="signal peptide" evidence="1">
    <location>
        <begin position="1"/>
        <end position="19"/>
    </location>
</feature>
<reference evidence="2" key="1">
    <citation type="journal article" date="2020" name="Stud. Mycol.">
        <title>101 Dothideomycetes genomes: a test case for predicting lifestyles and emergence of pathogens.</title>
        <authorList>
            <person name="Haridas S."/>
            <person name="Albert R."/>
            <person name="Binder M."/>
            <person name="Bloem J."/>
            <person name="Labutti K."/>
            <person name="Salamov A."/>
            <person name="Andreopoulos B."/>
            <person name="Baker S."/>
            <person name="Barry K."/>
            <person name="Bills G."/>
            <person name="Bluhm B."/>
            <person name="Cannon C."/>
            <person name="Castanera R."/>
            <person name="Culley D."/>
            <person name="Daum C."/>
            <person name="Ezra D."/>
            <person name="Gonzalez J."/>
            <person name="Henrissat B."/>
            <person name="Kuo A."/>
            <person name="Liang C."/>
            <person name="Lipzen A."/>
            <person name="Lutzoni F."/>
            <person name="Magnuson J."/>
            <person name="Mondo S."/>
            <person name="Nolan M."/>
            <person name="Ohm R."/>
            <person name="Pangilinan J."/>
            <person name="Park H.-J."/>
            <person name="Ramirez L."/>
            <person name="Alfaro M."/>
            <person name="Sun H."/>
            <person name="Tritt A."/>
            <person name="Yoshinaga Y."/>
            <person name="Zwiers L.-H."/>
            <person name="Turgeon B."/>
            <person name="Goodwin S."/>
            <person name="Spatafora J."/>
            <person name="Crous P."/>
            <person name="Grigoriev I."/>
        </authorList>
    </citation>
    <scope>NUCLEOTIDE SEQUENCE</scope>
    <source>
        <strain evidence="2">CBS 175.79</strain>
    </source>
</reference>
<protein>
    <submittedName>
        <fullName evidence="2">Uncharacterized protein</fullName>
    </submittedName>
</protein>
<keyword evidence="1" id="KW-0732">Signal</keyword>
<gene>
    <name evidence="2" type="ORF">BU24DRAFT_184893</name>
</gene>
<dbReference type="AlphaFoldDB" id="A0A6A5XSN5"/>
<organism evidence="2 3">
    <name type="scientific">Aaosphaeria arxii CBS 175.79</name>
    <dbReference type="NCBI Taxonomy" id="1450172"/>
    <lineage>
        <taxon>Eukaryota</taxon>
        <taxon>Fungi</taxon>
        <taxon>Dikarya</taxon>
        <taxon>Ascomycota</taxon>
        <taxon>Pezizomycotina</taxon>
        <taxon>Dothideomycetes</taxon>
        <taxon>Pleosporomycetidae</taxon>
        <taxon>Pleosporales</taxon>
        <taxon>Pleosporales incertae sedis</taxon>
        <taxon>Aaosphaeria</taxon>
    </lineage>
</organism>
<evidence type="ECO:0000256" key="1">
    <source>
        <dbReference type="SAM" id="SignalP"/>
    </source>
</evidence>
<proteinExistence type="predicted"/>
<dbReference type="RefSeq" id="XP_033384100.1">
    <property type="nucleotide sequence ID" value="XM_033521657.1"/>
</dbReference>
<evidence type="ECO:0000313" key="3">
    <source>
        <dbReference type="Proteomes" id="UP000799778"/>
    </source>
</evidence>
<accession>A0A6A5XSN5</accession>
<feature type="chain" id="PRO_5025583909" evidence="1">
    <location>
        <begin position="20"/>
        <end position="121"/>
    </location>
</feature>
<dbReference type="EMBL" id="ML978069">
    <property type="protein sequence ID" value="KAF2015761.1"/>
    <property type="molecule type" value="Genomic_DNA"/>
</dbReference>
<dbReference type="GeneID" id="54279054"/>